<dbReference type="PROSITE" id="PS50006">
    <property type="entry name" value="FHA_DOMAIN"/>
    <property type="match status" value="1"/>
</dbReference>
<evidence type="ECO:0000313" key="2">
    <source>
        <dbReference type="EMBL" id="QDV41865.1"/>
    </source>
</evidence>
<keyword evidence="3" id="KW-1185">Reference proteome</keyword>
<dbReference type="Proteomes" id="UP000319004">
    <property type="component" value="Chromosome"/>
</dbReference>
<name>A0A518HLZ4_9BACT</name>
<dbReference type="RefSeq" id="WP_197455870.1">
    <property type="nucleotide sequence ID" value="NZ_CP037423.1"/>
</dbReference>
<reference evidence="2 3" key="1">
    <citation type="submission" date="2019-03" db="EMBL/GenBank/DDBJ databases">
        <title>Deep-cultivation of Planctomycetes and their phenomic and genomic characterization uncovers novel biology.</title>
        <authorList>
            <person name="Wiegand S."/>
            <person name="Jogler M."/>
            <person name="Boedeker C."/>
            <person name="Pinto D."/>
            <person name="Vollmers J."/>
            <person name="Rivas-Marin E."/>
            <person name="Kohn T."/>
            <person name="Peeters S.H."/>
            <person name="Heuer A."/>
            <person name="Rast P."/>
            <person name="Oberbeckmann S."/>
            <person name="Bunk B."/>
            <person name="Jeske O."/>
            <person name="Meyerdierks A."/>
            <person name="Storesund J.E."/>
            <person name="Kallscheuer N."/>
            <person name="Luecker S."/>
            <person name="Lage O.M."/>
            <person name="Pohl T."/>
            <person name="Merkel B.J."/>
            <person name="Hornburger P."/>
            <person name="Mueller R.-W."/>
            <person name="Bruemmer F."/>
            <person name="Labrenz M."/>
            <person name="Spormann A.M."/>
            <person name="Op den Camp H."/>
            <person name="Overmann J."/>
            <person name="Amann R."/>
            <person name="Jetten M.S.M."/>
            <person name="Mascher T."/>
            <person name="Medema M.H."/>
            <person name="Devos D.P."/>
            <person name="Kaster A.-K."/>
            <person name="Ovreas L."/>
            <person name="Rohde M."/>
            <person name="Galperin M.Y."/>
            <person name="Jogler C."/>
        </authorList>
    </citation>
    <scope>NUCLEOTIDE SEQUENCE [LARGE SCALE GENOMIC DNA]</scope>
    <source>
        <strain evidence="2 3">Enr13</strain>
    </source>
</reference>
<proteinExistence type="predicted"/>
<dbReference type="AlphaFoldDB" id="A0A518HLZ4"/>
<feature type="domain" description="FHA" evidence="1">
    <location>
        <begin position="25"/>
        <end position="75"/>
    </location>
</feature>
<dbReference type="InterPro" id="IPR008984">
    <property type="entry name" value="SMAD_FHA_dom_sf"/>
</dbReference>
<dbReference type="SMART" id="SM00240">
    <property type="entry name" value="FHA"/>
    <property type="match status" value="1"/>
</dbReference>
<dbReference type="EMBL" id="CP037423">
    <property type="protein sequence ID" value="QDV41865.1"/>
    <property type="molecule type" value="Genomic_DNA"/>
</dbReference>
<dbReference type="InterPro" id="IPR000253">
    <property type="entry name" value="FHA_dom"/>
</dbReference>
<dbReference type="SUPFAM" id="SSF49879">
    <property type="entry name" value="SMAD/FHA domain"/>
    <property type="match status" value="1"/>
</dbReference>
<dbReference type="Gene3D" id="2.60.200.20">
    <property type="match status" value="1"/>
</dbReference>
<evidence type="ECO:0000313" key="3">
    <source>
        <dbReference type="Proteomes" id="UP000319004"/>
    </source>
</evidence>
<accession>A0A518HLZ4</accession>
<organism evidence="2 3">
    <name type="scientific">Stieleria neptunia</name>
    <dbReference type="NCBI Taxonomy" id="2527979"/>
    <lineage>
        <taxon>Bacteria</taxon>
        <taxon>Pseudomonadati</taxon>
        <taxon>Planctomycetota</taxon>
        <taxon>Planctomycetia</taxon>
        <taxon>Pirellulales</taxon>
        <taxon>Pirellulaceae</taxon>
        <taxon>Stieleria</taxon>
    </lineage>
</organism>
<protein>
    <submittedName>
        <fullName evidence="2">Glycogen accumulation regulator GarA</fullName>
    </submittedName>
</protein>
<evidence type="ECO:0000259" key="1">
    <source>
        <dbReference type="PROSITE" id="PS50006"/>
    </source>
</evidence>
<dbReference type="CDD" id="cd00060">
    <property type="entry name" value="FHA"/>
    <property type="match status" value="1"/>
</dbReference>
<dbReference type="Pfam" id="PF00498">
    <property type="entry name" value="FHA"/>
    <property type="match status" value="1"/>
</dbReference>
<dbReference type="KEGG" id="snep:Enr13x_17080"/>
<sequence length="135" mass="14950">MNYKFVWVDTASGIDRQQWVLSPPVTIGRCPTAEITLSDGSISRKHCQFLIDPYGSLVVRDLGSKNGVYVDDRRVDKAVLLPGSEVKIGVITLRVEMTDEAIDQIDEPESAYDLEVFDLGETQPVKIIPPTEDVG</sequence>
<gene>
    <name evidence="2" type="primary">garA_1</name>
    <name evidence="2" type="ORF">Enr13x_17080</name>
</gene>